<dbReference type="PIRSF" id="PIRSF037263">
    <property type="entry name" value="DUF951_bac"/>
    <property type="match status" value="1"/>
</dbReference>
<evidence type="ECO:0000313" key="2">
    <source>
        <dbReference type="Proteomes" id="UP000824140"/>
    </source>
</evidence>
<protein>
    <submittedName>
        <fullName evidence="1">DUF951 domain-containing protein</fullName>
    </submittedName>
</protein>
<reference evidence="1" key="1">
    <citation type="submission" date="2020-10" db="EMBL/GenBank/DDBJ databases">
        <authorList>
            <person name="Gilroy R."/>
        </authorList>
    </citation>
    <scope>NUCLEOTIDE SEQUENCE</scope>
    <source>
        <strain evidence="1">13766</strain>
    </source>
</reference>
<dbReference type="PANTHER" id="PTHR38455:SF1">
    <property type="entry name" value="DUF951 DOMAIN-CONTAINING PROTEIN"/>
    <property type="match status" value="1"/>
</dbReference>
<accession>A0A9D1G020</accession>
<gene>
    <name evidence="1" type="ORF">IAA84_06085</name>
</gene>
<dbReference type="Proteomes" id="UP000824140">
    <property type="component" value="Unassembled WGS sequence"/>
</dbReference>
<dbReference type="Pfam" id="PF06107">
    <property type="entry name" value="DUF951"/>
    <property type="match status" value="1"/>
</dbReference>
<dbReference type="EMBL" id="DVJN01000119">
    <property type="protein sequence ID" value="HIS92572.1"/>
    <property type="molecule type" value="Genomic_DNA"/>
</dbReference>
<evidence type="ECO:0000313" key="1">
    <source>
        <dbReference type="EMBL" id="HIS92572.1"/>
    </source>
</evidence>
<name>A0A9D1G020_9FIRM</name>
<dbReference type="InterPro" id="IPR009296">
    <property type="entry name" value="DUF951"/>
</dbReference>
<sequence length="70" mass="8026">MDIQLGDIVRMKKPHPCGGTDWEITRVGADVKLKCLTCGRVVMLERYVFEKRVKKLVRRAGEEEHAGESR</sequence>
<reference evidence="1" key="2">
    <citation type="journal article" date="2021" name="PeerJ">
        <title>Extensive microbial diversity within the chicken gut microbiome revealed by metagenomics and culture.</title>
        <authorList>
            <person name="Gilroy R."/>
            <person name="Ravi A."/>
            <person name="Getino M."/>
            <person name="Pursley I."/>
            <person name="Horton D.L."/>
            <person name="Alikhan N.F."/>
            <person name="Baker D."/>
            <person name="Gharbi K."/>
            <person name="Hall N."/>
            <person name="Watson M."/>
            <person name="Adriaenssens E.M."/>
            <person name="Foster-Nyarko E."/>
            <person name="Jarju S."/>
            <person name="Secka A."/>
            <person name="Antonio M."/>
            <person name="Oren A."/>
            <person name="Chaudhuri R.R."/>
            <person name="La Ragione R."/>
            <person name="Hildebrand F."/>
            <person name="Pallen M.J."/>
        </authorList>
    </citation>
    <scope>NUCLEOTIDE SEQUENCE</scope>
    <source>
        <strain evidence="1">13766</strain>
    </source>
</reference>
<dbReference type="AlphaFoldDB" id="A0A9D1G020"/>
<proteinExistence type="predicted"/>
<comment type="caution">
    <text evidence="1">The sequence shown here is derived from an EMBL/GenBank/DDBJ whole genome shotgun (WGS) entry which is preliminary data.</text>
</comment>
<organism evidence="1 2">
    <name type="scientific">Candidatus Alectryocaccomicrobium excrementavium</name>
    <dbReference type="NCBI Taxonomy" id="2840668"/>
    <lineage>
        <taxon>Bacteria</taxon>
        <taxon>Bacillati</taxon>
        <taxon>Bacillota</taxon>
        <taxon>Clostridia</taxon>
        <taxon>Candidatus Alectryocaccomicrobium</taxon>
    </lineage>
</organism>
<dbReference type="PANTHER" id="PTHR38455">
    <property type="entry name" value="HYPOTHETICAL CYTOSOLIC PROTEIN"/>
    <property type="match status" value="1"/>
</dbReference>